<evidence type="ECO:0000313" key="4">
    <source>
        <dbReference type="Proteomes" id="UP001142592"/>
    </source>
</evidence>
<feature type="domain" description="HTH cro/C1-type" evidence="2">
    <location>
        <begin position="19"/>
        <end position="73"/>
    </location>
</feature>
<dbReference type="Gene3D" id="1.10.260.40">
    <property type="entry name" value="lambda repressor-like DNA-binding domains"/>
    <property type="match status" value="1"/>
</dbReference>
<dbReference type="Proteomes" id="UP001142592">
    <property type="component" value="Unassembled WGS sequence"/>
</dbReference>
<dbReference type="Pfam" id="PF01381">
    <property type="entry name" value="HTH_3"/>
    <property type="match status" value="1"/>
</dbReference>
<dbReference type="SMART" id="SM00530">
    <property type="entry name" value="HTH_XRE"/>
    <property type="match status" value="1"/>
</dbReference>
<dbReference type="InterPro" id="IPR001387">
    <property type="entry name" value="Cro/C1-type_HTH"/>
</dbReference>
<dbReference type="SUPFAM" id="SSF47413">
    <property type="entry name" value="lambda repressor-like DNA-binding domains"/>
    <property type="match status" value="1"/>
</dbReference>
<sequence length="90" mass="10207">MKTNVETGLKTKSPFSTNLKWFRENENLTQCKLAELVGSNQKNITAYEAGRATPKPEMLIKMADVFGIKVDELIRDVNSKMSIREFNPIS</sequence>
<organism evidence="3 4">
    <name type="scientific">Pedobacter agri</name>
    <dbReference type="NCBI Taxonomy" id="454586"/>
    <lineage>
        <taxon>Bacteria</taxon>
        <taxon>Pseudomonadati</taxon>
        <taxon>Bacteroidota</taxon>
        <taxon>Sphingobacteriia</taxon>
        <taxon>Sphingobacteriales</taxon>
        <taxon>Sphingobacteriaceae</taxon>
        <taxon>Pedobacter</taxon>
    </lineage>
</organism>
<dbReference type="AlphaFoldDB" id="A0A9X3DBW9"/>
<name>A0A9X3DBW9_9SPHI</name>
<proteinExistence type="predicted"/>
<dbReference type="EMBL" id="JAPJUH010000002">
    <property type="protein sequence ID" value="MCX3264797.1"/>
    <property type="molecule type" value="Genomic_DNA"/>
</dbReference>
<evidence type="ECO:0000259" key="2">
    <source>
        <dbReference type="PROSITE" id="PS50943"/>
    </source>
</evidence>
<keyword evidence="4" id="KW-1185">Reference proteome</keyword>
<keyword evidence="1" id="KW-0238">DNA-binding</keyword>
<dbReference type="CDD" id="cd00093">
    <property type="entry name" value="HTH_XRE"/>
    <property type="match status" value="1"/>
</dbReference>
<dbReference type="GO" id="GO:0003677">
    <property type="term" value="F:DNA binding"/>
    <property type="evidence" value="ECO:0007669"/>
    <property type="project" value="UniProtKB-KW"/>
</dbReference>
<accession>A0A9X3DBW9</accession>
<evidence type="ECO:0000256" key="1">
    <source>
        <dbReference type="ARBA" id="ARBA00023125"/>
    </source>
</evidence>
<dbReference type="InterPro" id="IPR010982">
    <property type="entry name" value="Lambda_DNA-bd_dom_sf"/>
</dbReference>
<protein>
    <submittedName>
        <fullName evidence="3">Helix-turn-helix transcriptional regulator</fullName>
    </submittedName>
</protein>
<gene>
    <name evidence="3" type="ORF">OQZ29_08585</name>
</gene>
<evidence type="ECO:0000313" key="3">
    <source>
        <dbReference type="EMBL" id="MCX3264797.1"/>
    </source>
</evidence>
<dbReference type="PANTHER" id="PTHR46558:SF4">
    <property type="entry name" value="DNA-BIDING PHAGE PROTEIN"/>
    <property type="match status" value="1"/>
</dbReference>
<comment type="caution">
    <text evidence="3">The sequence shown here is derived from an EMBL/GenBank/DDBJ whole genome shotgun (WGS) entry which is preliminary data.</text>
</comment>
<dbReference type="RefSeq" id="WP_010603367.1">
    <property type="nucleotide sequence ID" value="NZ_JAPJUH010000002.1"/>
</dbReference>
<reference evidence="3" key="1">
    <citation type="submission" date="2022-11" db="EMBL/GenBank/DDBJ databases">
        <authorList>
            <person name="Graham C."/>
            <person name="Newman J.D."/>
        </authorList>
    </citation>
    <scope>NUCLEOTIDE SEQUENCE</scope>
    <source>
        <strain evidence="3">DSM 19486</strain>
    </source>
</reference>
<dbReference type="PANTHER" id="PTHR46558">
    <property type="entry name" value="TRACRIPTIONAL REGULATORY PROTEIN-RELATED-RELATED"/>
    <property type="match status" value="1"/>
</dbReference>
<dbReference type="PROSITE" id="PS50943">
    <property type="entry name" value="HTH_CROC1"/>
    <property type="match status" value="1"/>
</dbReference>